<dbReference type="InterPro" id="IPR016024">
    <property type="entry name" value="ARM-type_fold"/>
</dbReference>
<organism evidence="4 5">
    <name type="scientific">Grus japonensis</name>
    <name type="common">Japanese crane</name>
    <name type="synonym">Red-crowned crane</name>
    <dbReference type="NCBI Taxonomy" id="30415"/>
    <lineage>
        <taxon>Eukaryota</taxon>
        <taxon>Metazoa</taxon>
        <taxon>Chordata</taxon>
        <taxon>Craniata</taxon>
        <taxon>Vertebrata</taxon>
        <taxon>Euteleostomi</taxon>
        <taxon>Archelosauria</taxon>
        <taxon>Archosauria</taxon>
        <taxon>Dinosauria</taxon>
        <taxon>Saurischia</taxon>
        <taxon>Theropoda</taxon>
        <taxon>Coelurosauria</taxon>
        <taxon>Aves</taxon>
        <taxon>Neognathae</taxon>
        <taxon>Neoaves</taxon>
        <taxon>Gruiformes</taxon>
        <taxon>Gruidae</taxon>
        <taxon>Grus</taxon>
    </lineage>
</organism>
<dbReference type="PANTHER" id="PTHR13102:SF0">
    <property type="entry name" value="NUCLEOLAR PROTEIN 9"/>
    <property type="match status" value="1"/>
</dbReference>
<gene>
    <name evidence="4" type="ORF">GRJ2_002690800</name>
</gene>
<feature type="coiled-coil region" evidence="2">
    <location>
        <begin position="121"/>
        <end position="148"/>
    </location>
</feature>
<dbReference type="Gene3D" id="1.25.10.10">
    <property type="entry name" value="Leucine-rich Repeat Variant"/>
    <property type="match status" value="2"/>
</dbReference>
<feature type="region of interest" description="Disordered" evidence="3">
    <location>
        <begin position="177"/>
        <end position="200"/>
    </location>
</feature>
<sequence>MGVRRGERGRGGPGLEPDTAGYFRRALETLQEGLSPEELALFAPNVLAEAVTAGPGPAALDPGGSRVLRALLPRAPLEVLGRVLPPLVVGGLRGPAGHPTGARVLEVALARVLPALGEATAGREEEEEEEEEEAVGRLEEAVGRLTAEVTGDAVAFARHPAGSFVVRALLRVLGGTPGAGSPQLPPGAAEPKAKGPALPPSFPPLLGQLAEAFEEHLSSLLSPAGASLCLQVALEVLHRSQSPACSRLCDALIGQLAPPGPASAESALVRGLQDPERSRLLEAAMTVAGPRRLRDLFRRELKGRLRGVATHRLANHGLQRLLDHAPADVVGEVLSELGPALAEPLARGHPGVLTALLGACRPHPHLQQEALCRLLQAFGCWEPRERRRACVGLLAGLRPFGDEEGAETEPSLGAVTLHGSLLLQHLLHFRDPGPVLGGLQALPPPALAALARSPPGSRVWDAVLSSPAVPARARRRLLRKLKGHFLSLACHRNGSRVLDAVWASASVPARAAIAEELASQREALQRDPHGRGVARTLSLDLFLRRRRLWERLQAAPDRRRGLLGPLLED</sequence>
<evidence type="ECO:0000313" key="5">
    <source>
        <dbReference type="Proteomes" id="UP001623348"/>
    </source>
</evidence>
<protein>
    <submittedName>
        <fullName evidence="4">Nucleolar protein 9</fullName>
    </submittedName>
</protein>
<feature type="compositionally biased region" description="Low complexity" evidence="3">
    <location>
        <begin position="186"/>
        <end position="196"/>
    </location>
</feature>
<dbReference type="Pfam" id="PF22493">
    <property type="entry name" value="PUF_NOP9"/>
    <property type="match status" value="1"/>
</dbReference>
<comment type="caution">
    <text evidence="4">The sequence shown here is derived from an EMBL/GenBank/DDBJ whole genome shotgun (WGS) entry which is preliminary data.</text>
</comment>
<keyword evidence="2" id="KW-0175">Coiled coil</keyword>
<dbReference type="Proteomes" id="UP001623348">
    <property type="component" value="Unassembled WGS sequence"/>
</dbReference>
<keyword evidence="1" id="KW-0677">Repeat</keyword>
<feature type="region of interest" description="Disordered" evidence="3">
    <location>
        <begin position="1"/>
        <end position="20"/>
    </location>
</feature>
<dbReference type="SMART" id="SM00025">
    <property type="entry name" value="Pumilio"/>
    <property type="match status" value="2"/>
</dbReference>
<evidence type="ECO:0000256" key="2">
    <source>
        <dbReference type="SAM" id="Coils"/>
    </source>
</evidence>
<feature type="compositionally biased region" description="Basic and acidic residues" evidence="3">
    <location>
        <begin position="1"/>
        <end position="10"/>
    </location>
</feature>
<evidence type="ECO:0000256" key="1">
    <source>
        <dbReference type="ARBA" id="ARBA00022737"/>
    </source>
</evidence>
<proteinExistence type="predicted"/>
<dbReference type="EMBL" id="BAAFJT010000037">
    <property type="protein sequence ID" value="GAB0202252.1"/>
    <property type="molecule type" value="Genomic_DNA"/>
</dbReference>
<evidence type="ECO:0000313" key="4">
    <source>
        <dbReference type="EMBL" id="GAB0202252.1"/>
    </source>
</evidence>
<dbReference type="InterPro" id="IPR040000">
    <property type="entry name" value="NOP9"/>
</dbReference>
<dbReference type="InterPro" id="IPR001313">
    <property type="entry name" value="Pumilio_RNA-bd_rpt"/>
</dbReference>
<evidence type="ECO:0000256" key="3">
    <source>
        <dbReference type="SAM" id="MobiDB-lite"/>
    </source>
</evidence>
<reference evidence="4 5" key="1">
    <citation type="submission" date="2024-06" db="EMBL/GenBank/DDBJ databases">
        <title>The draft genome of Grus japonensis, version 3.</title>
        <authorList>
            <person name="Nabeshima K."/>
            <person name="Suzuki S."/>
            <person name="Onuma M."/>
        </authorList>
    </citation>
    <scope>NUCLEOTIDE SEQUENCE [LARGE SCALE GENOMIC DNA]</scope>
    <source>
        <strain evidence="4 5">451A</strain>
    </source>
</reference>
<dbReference type="PANTHER" id="PTHR13102">
    <property type="entry name" value="NUCLEOLAR PROTEIN 9"/>
    <property type="match status" value="1"/>
</dbReference>
<accession>A0ABC9XZE7</accession>
<name>A0ABC9XZE7_GRUJA</name>
<keyword evidence="5" id="KW-1185">Reference proteome</keyword>
<dbReference type="InterPro" id="IPR011989">
    <property type="entry name" value="ARM-like"/>
</dbReference>
<dbReference type="AlphaFoldDB" id="A0ABC9XZE7"/>
<dbReference type="SUPFAM" id="SSF48371">
    <property type="entry name" value="ARM repeat"/>
    <property type="match status" value="1"/>
</dbReference>